<proteinExistence type="predicted"/>
<protein>
    <submittedName>
        <fullName evidence="1">Uncharacterized protein</fullName>
    </submittedName>
</protein>
<dbReference type="EMBL" id="PGGN01000003">
    <property type="protein sequence ID" value="PSH56827.1"/>
    <property type="molecule type" value="Genomic_DNA"/>
</dbReference>
<dbReference type="RefSeq" id="WP_106717579.1">
    <property type="nucleotide sequence ID" value="NZ_JACHXT010000003.1"/>
</dbReference>
<evidence type="ECO:0000313" key="2">
    <source>
        <dbReference type="Proteomes" id="UP000241158"/>
    </source>
</evidence>
<gene>
    <name evidence="1" type="ORF">CU100_15980</name>
</gene>
<evidence type="ECO:0000313" key="1">
    <source>
        <dbReference type="EMBL" id="PSH56827.1"/>
    </source>
</evidence>
<dbReference type="Proteomes" id="UP000241158">
    <property type="component" value="Unassembled WGS sequence"/>
</dbReference>
<keyword evidence="2" id="KW-1185">Reference proteome</keyword>
<comment type="caution">
    <text evidence="1">The sequence shown here is derived from an EMBL/GenBank/DDBJ whole genome shotgun (WGS) entry which is preliminary data.</text>
</comment>
<dbReference type="AlphaFoldDB" id="A0A2P7ARN6"/>
<organism evidence="1 2">
    <name type="scientific">Phyllobacterium endophyticum</name>
    <dbReference type="NCBI Taxonomy" id="1149773"/>
    <lineage>
        <taxon>Bacteria</taxon>
        <taxon>Pseudomonadati</taxon>
        <taxon>Pseudomonadota</taxon>
        <taxon>Alphaproteobacteria</taxon>
        <taxon>Hyphomicrobiales</taxon>
        <taxon>Phyllobacteriaceae</taxon>
        <taxon>Phyllobacterium</taxon>
    </lineage>
</organism>
<sequence length="79" mass="8683">MSTGSRLIVVEFDRADNDELVSAYDPMQFDTPEEAVSMGLLFNCKARRRSAMEPRGPTHIDAFGLPTALFACGEVAETE</sequence>
<name>A0A2P7ARN6_9HYPH</name>
<reference evidence="2" key="1">
    <citation type="submission" date="2017-11" db="EMBL/GenBank/DDBJ databases">
        <authorList>
            <person name="Kuznetsova I."/>
            <person name="Sazanova A."/>
            <person name="Chirak E."/>
            <person name="Safronova V."/>
            <person name="Willems A."/>
        </authorList>
    </citation>
    <scope>NUCLEOTIDE SEQUENCE [LARGE SCALE GENOMIC DNA]</scope>
    <source>
        <strain evidence="2">PEPV15</strain>
    </source>
</reference>
<dbReference type="OrthoDB" id="8116881at2"/>
<accession>A0A2P7ARN6</accession>